<dbReference type="Proteomes" id="UP001156882">
    <property type="component" value="Unassembled WGS sequence"/>
</dbReference>
<organism evidence="1 2">
    <name type="scientific">Labrys miyagiensis</name>
    <dbReference type="NCBI Taxonomy" id="346912"/>
    <lineage>
        <taxon>Bacteria</taxon>
        <taxon>Pseudomonadati</taxon>
        <taxon>Pseudomonadota</taxon>
        <taxon>Alphaproteobacteria</taxon>
        <taxon>Hyphomicrobiales</taxon>
        <taxon>Xanthobacteraceae</taxon>
        <taxon>Labrys</taxon>
    </lineage>
</organism>
<dbReference type="EMBL" id="BSPC01000031">
    <property type="protein sequence ID" value="GLS20585.1"/>
    <property type="molecule type" value="Genomic_DNA"/>
</dbReference>
<evidence type="ECO:0000313" key="2">
    <source>
        <dbReference type="Proteomes" id="UP001156882"/>
    </source>
</evidence>
<proteinExistence type="predicted"/>
<gene>
    <name evidence="1" type="ORF">GCM10007874_36020</name>
</gene>
<sequence>MVNASSIAGRRASALFGVYNLTKFGVNGFTLATVTGFEGWVGVIFDAKLNRLCDFGPSQLGNDVKCEMNFC</sequence>
<comment type="caution">
    <text evidence="1">The sequence shown here is derived from an EMBL/GenBank/DDBJ whole genome shotgun (WGS) entry which is preliminary data.</text>
</comment>
<dbReference type="InterPro" id="IPR036291">
    <property type="entry name" value="NAD(P)-bd_dom_sf"/>
</dbReference>
<protein>
    <submittedName>
        <fullName evidence="1">Uncharacterized protein</fullName>
    </submittedName>
</protein>
<reference evidence="2" key="1">
    <citation type="journal article" date="2019" name="Int. J. Syst. Evol. Microbiol.">
        <title>The Global Catalogue of Microorganisms (GCM) 10K type strain sequencing project: providing services to taxonomists for standard genome sequencing and annotation.</title>
        <authorList>
            <consortium name="The Broad Institute Genomics Platform"/>
            <consortium name="The Broad Institute Genome Sequencing Center for Infectious Disease"/>
            <person name="Wu L."/>
            <person name="Ma J."/>
        </authorList>
    </citation>
    <scope>NUCLEOTIDE SEQUENCE [LARGE SCALE GENOMIC DNA]</scope>
    <source>
        <strain evidence="2">NBRC 101365</strain>
    </source>
</reference>
<keyword evidence="2" id="KW-1185">Reference proteome</keyword>
<name>A0ABQ6CK81_9HYPH</name>
<dbReference type="SUPFAM" id="SSF51735">
    <property type="entry name" value="NAD(P)-binding Rossmann-fold domains"/>
    <property type="match status" value="1"/>
</dbReference>
<evidence type="ECO:0000313" key="1">
    <source>
        <dbReference type="EMBL" id="GLS20585.1"/>
    </source>
</evidence>
<accession>A0ABQ6CK81</accession>